<accession>A0AA36CMD8</accession>
<keyword evidence="1" id="KW-1133">Transmembrane helix</keyword>
<sequence>MTKSWSADMITVEFWTSIPLTAIAFAVYLVTICVMVKITKTVNFFQMLYWNAVNGMCAFVGLAMDRNLRRKAFGKPQATTTSIQFSQRNSSAS</sequence>
<organism evidence="2 3">
    <name type="scientific">Mesorhabditis spiculigera</name>
    <dbReference type="NCBI Taxonomy" id="96644"/>
    <lineage>
        <taxon>Eukaryota</taxon>
        <taxon>Metazoa</taxon>
        <taxon>Ecdysozoa</taxon>
        <taxon>Nematoda</taxon>
        <taxon>Chromadorea</taxon>
        <taxon>Rhabditida</taxon>
        <taxon>Rhabditina</taxon>
        <taxon>Rhabditomorpha</taxon>
        <taxon>Rhabditoidea</taxon>
        <taxon>Rhabditidae</taxon>
        <taxon>Mesorhabditinae</taxon>
        <taxon>Mesorhabditis</taxon>
    </lineage>
</organism>
<keyword evidence="1" id="KW-0812">Transmembrane</keyword>
<evidence type="ECO:0000313" key="3">
    <source>
        <dbReference type="Proteomes" id="UP001177023"/>
    </source>
</evidence>
<dbReference type="EMBL" id="CATQJA010002553">
    <property type="protein sequence ID" value="CAJ0571279.1"/>
    <property type="molecule type" value="Genomic_DNA"/>
</dbReference>
<evidence type="ECO:0000313" key="2">
    <source>
        <dbReference type="EMBL" id="CAJ0571279.1"/>
    </source>
</evidence>
<gene>
    <name evidence="2" type="ORF">MSPICULIGERA_LOCUS9691</name>
</gene>
<keyword evidence="1" id="KW-0472">Membrane</keyword>
<dbReference type="AlphaFoldDB" id="A0AA36CMD8"/>
<evidence type="ECO:0000256" key="1">
    <source>
        <dbReference type="SAM" id="Phobius"/>
    </source>
</evidence>
<dbReference type="Proteomes" id="UP001177023">
    <property type="component" value="Unassembled WGS sequence"/>
</dbReference>
<proteinExistence type="predicted"/>
<feature type="non-terminal residue" evidence="2">
    <location>
        <position position="1"/>
    </location>
</feature>
<comment type="caution">
    <text evidence="2">The sequence shown here is derived from an EMBL/GenBank/DDBJ whole genome shotgun (WGS) entry which is preliminary data.</text>
</comment>
<reference evidence="2" key="1">
    <citation type="submission" date="2023-06" db="EMBL/GenBank/DDBJ databases">
        <authorList>
            <person name="Delattre M."/>
        </authorList>
    </citation>
    <scope>NUCLEOTIDE SEQUENCE</scope>
    <source>
        <strain evidence="2">AF72</strain>
    </source>
</reference>
<feature type="transmembrane region" description="Helical" evidence="1">
    <location>
        <begin position="44"/>
        <end position="64"/>
    </location>
</feature>
<protein>
    <submittedName>
        <fullName evidence="2">Uncharacterized protein</fullName>
    </submittedName>
</protein>
<keyword evidence="3" id="KW-1185">Reference proteome</keyword>
<feature type="transmembrane region" description="Helical" evidence="1">
    <location>
        <begin position="12"/>
        <end position="38"/>
    </location>
</feature>
<name>A0AA36CMD8_9BILA</name>